<dbReference type="EMBL" id="PDNU01000031">
    <property type="protein sequence ID" value="PHK94059.1"/>
    <property type="molecule type" value="Genomic_DNA"/>
</dbReference>
<reference evidence="2 3" key="1">
    <citation type="submission" date="2017-10" db="EMBL/GenBank/DDBJ databases">
        <authorList>
            <person name="Banno H."/>
            <person name="Chua N.-H."/>
        </authorList>
    </citation>
    <scope>NUCLEOTIDE SEQUENCE [LARGE SCALE GENOMIC DNA]</scope>
    <source>
        <strain evidence="2 3">YW11</strain>
    </source>
</reference>
<dbReference type="RefSeq" id="WP_099096334.1">
    <property type="nucleotide sequence ID" value="NZ_PDNU01000031.1"/>
</dbReference>
<name>A0A2C7A7T9_9PROT</name>
<keyword evidence="3" id="KW-1185">Reference proteome</keyword>
<gene>
    <name evidence="2" type="ORF">CR162_14915</name>
</gene>
<feature type="region of interest" description="Disordered" evidence="1">
    <location>
        <begin position="214"/>
        <end position="257"/>
    </location>
</feature>
<comment type="caution">
    <text evidence="2">The sequence shown here is derived from an EMBL/GenBank/DDBJ whole genome shotgun (WGS) entry which is preliminary data.</text>
</comment>
<protein>
    <submittedName>
        <fullName evidence="2">Uncharacterized protein</fullName>
    </submittedName>
</protein>
<evidence type="ECO:0000313" key="2">
    <source>
        <dbReference type="EMBL" id="PHK94059.1"/>
    </source>
</evidence>
<organism evidence="2 3">
    <name type="scientific">Teichococcus rhizosphaerae</name>
    <dbReference type="NCBI Taxonomy" id="1335062"/>
    <lineage>
        <taxon>Bacteria</taxon>
        <taxon>Pseudomonadati</taxon>
        <taxon>Pseudomonadota</taxon>
        <taxon>Alphaproteobacteria</taxon>
        <taxon>Acetobacterales</taxon>
        <taxon>Roseomonadaceae</taxon>
        <taxon>Roseomonas</taxon>
    </lineage>
</organism>
<dbReference type="Proteomes" id="UP000223527">
    <property type="component" value="Unassembled WGS sequence"/>
</dbReference>
<proteinExistence type="predicted"/>
<evidence type="ECO:0000313" key="3">
    <source>
        <dbReference type="Proteomes" id="UP000223527"/>
    </source>
</evidence>
<dbReference type="AlphaFoldDB" id="A0A2C7A7T9"/>
<accession>A0A2C7A7T9</accession>
<sequence length="257" mass="27267">MSVTTVIAAALKALVEGIKAATGKFVTRSRTVIRNGRKIVETTYEWVQENVAPAVTPVVAGLGRAISSAREARADRRAVAEQRAHEVAVAKAGRSGSGFSLSLFGRGGAVAAEARAPKTEAEIKTAPAAPQVSEDEVYAGKVRAAAKRMARDQAVDWSGVHTEHREWLQSLDRRQLEAIGGITRERVVGHLDGSRLLNGVPAVEAVAAAREAKAGLAEARHPRVTGSGLADRLRERQAARRAGQTASLADELRHEPA</sequence>
<evidence type="ECO:0000256" key="1">
    <source>
        <dbReference type="SAM" id="MobiDB-lite"/>
    </source>
</evidence>